<comment type="caution">
    <text evidence="9">The sequence shown here is derived from an EMBL/GenBank/DDBJ whole genome shotgun (WGS) entry which is preliminary data.</text>
</comment>
<name>A0AA37VEZ0_9BACT</name>
<evidence type="ECO:0000256" key="5">
    <source>
        <dbReference type="ARBA" id="ARBA00023284"/>
    </source>
</evidence>
<reference evidence="9" key="1">
    <citation type="submission" date="2022-08" db="EMBL/GenBank/DDBJ databases">
        <title>Draft genome sequencing of Roseisolibacter agri AW1220.</title>
        <authorList>
            <person name="Tobiishi Y."/>
            <person name="Tonouchi A."/>
        </authorList>
    </citation>
    <scope>NUCLEOTIDE SEQUENCE</scope>
    <source>
        <strain evidence="9">AW1220</strain>
    </source>
</reference>
<dbReference type="InterPro" id="IPR036249">
    <property type="entry name" value="Thioredoxin-like_sf"/>
</dbReference>
<feature type="signal peptide" evidence="7">
    <location>
        <begin position="1"/>
        <end position="31"/>
    </location>
</feature>
<keyword evidence="3" id="KW-0560">Oxidoreductase</keyword>
<feature type="domain" description="Thioredoxin" evidence="8">
    <location>
        <begin position="68"/>
        <end position="255"/>
    </location>
</feature>
<accession>A0AA37VEZ0</accession>
<evidence type="ECO:0000256" key="3">
    <source>
        <dbReference type="ARBA" id="ARBA00023002"/>
    </source>
</evidence>
<keyword evidence="10" id="KW-1185">Reference proteome</keyword>
<evidence type="ECO:0000256" key="2">
    <source>
        <dbReference type="ARBA" id="ARBA00022729"/>
    </source>
</evidence>
<dbReference type="PROSITE" id="PS51352">
    <property type="entry name" value="THIOREDOXIN_2"/>
    <property type="match status" value="1"/>
</dbReference>
<dbReference type="InterPro" id="IPR013766">
    <property type="entry name" value="Thioredoxin_domain"/>
</dbReference>
<proteinExistence type="inferred from homology"/>
<keyword evidence="5" id="KW-0676">Redox-active center</keyword>
<keyword evidence="2 7" id="KW-0732">Signal</keyword>
<protein>
    <recommendedName>
        <fullName evidence="8">Thioredoxin domain-containing protein</fullName>
    </recommendedName>
</protein>
<evidence type="ECO:0000256" key="1">
    <source>
        <dbReference type="ARBA" id="ARBA00005791"/>
    </source>
</evidence>
<dbReference type="SUPFAM" id="SSF52833">
    <property type="entry name" value="Thioredoxin-like"/>
    <property type="match status" value="1"/>
</dbReference>
<evidence type="ECO:0000313" key="9">
    <source>
        <dbReference type="EMBL" id="GLC26009.1"/>
    </source>
</evidence>
<organism evidence="9 10">
    <name type="scientific">Roseisolibacter agri</name>
    <dbReference type="NCBI Taxonomy" id="2014610"/>
    <lineage>
        <taxon>Bacteria</taxon>
        <taxon>Pseudomonadati</taxon>
        <taxon>Gemmatimonadota</taxon>
        <taxon>Gemmatimonadia</taxon>
        <taxon>Gemmatimonadales</taxon>
        <taxon>Gemmatimonadaceae</taxon>
        <taxon>Roseisolibacter</taxon>
    </lineage>
</organism>
<evidence type="ECO:0000313" key="10">
    <source>
        <dbReference type="Proteomes" id="UP001161325"/>
    </source>
</evidence>
<evidence type="ECO:0000256" key="4">
    <source>
        <dbReference type="ARBA" id="ARBA00023157"/>
    </source>
</evidence>
<evidence type="ECO:0000259" key="8">
    <source>
        <dbReference type="PROSITE" id="PS51352"/>
    </source>
</evidence>
<feature type="chain" id="PRO_5041470021" description="Thioredoxin domain-containing protein" evidence="7">
    <location>
        <begin position="32"/>
        <end position="258"/>
    </location>
</feature>
<dbReference type="EMBL" id="BRXS01000004">
    <property type="protein sequence ID" value="GLC26009.1"/>
    <property type="molecule type" value="Genomic_DNA"/>
</dbReference>
<dbReference type="PANTHER" id="PTHR13887">
    <property type="entry name" value="GLUTATHIONE S-TRANSFERASE KAPPA"/>
    <property type="match status" value="1"/>
</dbReference>
<dbReference type="InterPro" id="IPR012336">
    <property type="entry name" value="Thioredoxin-like_fold"/>
</dbReference>
<evidence type="ECO:0000256" key="6">
    <source>
        <dbReference type="SAM" id="MobiDB-lite"/>
    </source>
</evidence>
<keyword evidence="4" id="KW-1015">Disulfide bond</keyword>
<dbReference type="PROSITE" id="PS51257">
    <property type="entry name" value="PROKAR_LIPOPROTEIN"/>
    <property type="match status" value="1"/>
</dbReference>
<feature type="region of interest" description="Disordered" evidence="6">
    <location>
        <begin position="43"/>
        <end position="68"/>
    </location>
</feature>
<sequence length="258" mass="27384">MPPRSAPRPATRALPRGAALLATLATVVALAACRASGEERAAAAAPASAGATTATTTATAGGEAATGEALATPADSTAMRAAADRGRILGDSTAKVWVLMVSDFQCPYCKMWHDQSFEALRREYVATGKVRMAYLHYPLDQHEQAVPSAEAAMCASVQRKFWEYQSALFGTVARWGQAGDQSAVYDSLAQGQGLDMTRFRACTKSHVMRAIVEADRDRMARAGVRSTPSFFVGQQGIAGAQPVGVFREAIEAELKKAR</sequence>
<dbReference type="GO" id="GO:0016491">
    <property type="term" value="F:oxidoreductase activity"/>
    <property type="evidence" value="ECO:0007669"/>
    <property type="project" value="UniProtKB-KW"/>
</dbReference>
<dbReference type="PANTHER" id="PTHR13887:SF14">
    <property type="entry name" value="DISULFIDE BOND FORMATION PROTEIN D"/>
    <property type="match status" value="1"/>
</dbReference>
<evidence type="ECO:0000256" key="7">
    <source>
        <dbReference type="SAM" id="SignalP"/>
    </source>
</evidence>
<dbReference type="Gene3D" id="3.40.30.10">
    <property type="entry name" value="Glutaredoxin"/>
    <property type="match status" value="1"/>
</dbReference>
<gene>
    <name evidence="9" type="ORF">rosag_25220</name>
</gene>
<comment type="similarity">
    <text evidence="1">Belongs to the thioredoxin family. DsbA subfamily.</text>
</comment>
<dbReference type="RefSeq" id="WP_284350480.1">
    <property type="nucleotide sequence ID" value="NZ_BRXS01000004.1"/>
</dbReference>
<dbReference type="AlphaFoldDB" id="A0AA37VEZ0"/>
<dbReference type="Pfam" id="PF13462">
    <property type="entry name" value="Thioredoxin_4"/>
    <property type="match status" value="1"/>
</dbReference>
<dbReference type="Proteomes" id="UP001161325">
    <property type="component" value="Unassembled WGS sequence"/>
</dbReference>